<dbReference type="PROSITE" id="PS00198">
    <property type="entry name" value="4FE4S_FER_1"/>
    <property type="match status" value="1"/>
</dbReference>
<feature type="domain" description="4Fe-4S ferredoxin-type" evidence="5">
    <location>
        <begin position="4"/>
        <end position="33"/>
    </location>
</feature>
<dbReference type="InterPro" id="IPR017900">
    <property type="entry name" value="4Fe4S_Fe_S_CS"/>
</dbReference>
<dbReference type="SUPFAM" id="SSF54862">
    <property type="entry name" value="4Fe-4S ferredoxins"/>
    <property type="match status" value="1"/>
</dbReference>
<dbReference type="PROSITE" id="PS51379">
    <property type="entry name" value="4FE4S_FER_2"/>
    <property type="match status" value="3"/>
</dbReference>
<evidence type="ECO:0000259" key="5">
    <source>
        <dbReference type="PROSITE" id="PS51379"/>
    </source>
</evidence>
<reference evidence="6 7" key="1">
    <citation type="submission" date="2023-10" db="EMBL/GenBank/DDBJ databases">
        <title>Complete genome sequence of Shewanella sp. DAU334.</title>
        <authorList>
            <person name="Lee Y.-S."/>
            <person name="Jeong H.-R."/>
            <person name="Hwang E.-J."/>
            <person name="Choi Y.-L."/>
            <person name="Kim G.-D."/>
        </authorList>
    </citation>
    <scope>NUCLEOTIDE SEQUENCE [LARGE SCALE GENOMIC DNA]</scope>
    <source>
        <strain evidence="6 7">DAU334</strain>
    </source>
</reference>
<dbReference type="PANTHER" id="PTHR43177:SF3">
    <property type="entry name" value="PROTEIN NRFC HOMOLOG"/>
    <property type="match status" value="1"/>
</dbReference>
<keyword evidence="1" id="KW-0004">4Fe-4S</keyword>
<gene>
    <name evidence="6" type="ORF">RGE70_14005</name>
</gene>
<dbReference type="InterPro" id="IPR050954">
    <property type="entry name" value="ET_IronSulfur_Cluster-Binding"/>
</dbReference>
<evidence type="ECO:0000313" key="7">
    <source>
        <dbReference type="Proteomes" id="UP001529491"/>
    </source>
</evidence>
<evidence type="ECO:0000256" key="1">
    <source>
        <dbReference type="ARBA" id="ARBA00022485"/>
    </source>
</evidence>
<protein>
    <submittedName>
        <fullName evidence="6">4Fe-4S dicluster domain-containing protein</fullName>
    </submittedName>
</protein>
<evidence type="ECO:0000256" key="2">
    <source>
        <dbReference type="ARBA" id="ARBA00022723"/>
    </source>
</evidence>
<feature type="domain" description="4Fe-4S ferredoxin-type" evidence="5">
    <location>
        <begin position="49"/>
        <end position="82"/>
    </location>
</feature>
<evidence type="ECO:0000256" key="4">
    <source>
        <dbReference type="ARBA" id="ARBA00023014"/>
    </source>
</evidence>
<evidence type="ECO:0000256" key="3">
    <source>
        <dbReference type="ARBA" id="ARBA00023004"/>
    </source>
</evidence>
<name>A0ABZ0JW72_9GAMM</name>
<dbReference type="Pfam" id="PF13247">
    <property type="entry name" value="Fer4_11"/>
    <property type="match status" value="1"/>
</dbReference>
<dbReference type="RefSeq" id="WP_310472055.1">
    <property type="nucleotide sequence ID" value="NZ_CP136522.1"/>
</dbReference>
<dbReference type="Proteomes" id="UP001529491">
    <property type="component" value="Chromosome"/>
</dbReference>
<keyword evidence="2" id="KW-0479">Metal-binding</keyword>
<dbReference type="PANTHER" id="PTHR43177">
    <property type="entry name" value="PROTEIN NRFC"/>
    <property type="match status" value="1"/>
</dbReference>
<organism evidence="6 7">
    <name type="scientific">Shewanella youngdeokensis</name>
    <dbReference type="NCBI Taxonomy" id="2999068"/>
    <lineage>
        <taxon>Bacteria</taxon>
        <taxon>Pseudomonadati</taxon>
        <taxon>Pseudomonadota</taxon>
        <taxon>Gammaproteobacteria</taxon>
        <taxon>Alteromonadales</taxon>
        <taxon>Shewanellaceae</taxon>
        <taxon>Shewanella</taxon>
    </lineage>
</organism>
<feature type="domain" description="4Fe-4S ferredoxin-type" evidence="5">
    <location>
        <begin position="83"/>
        <end position="112"/>
    </location>
</feature>
<dbReference type="Gene3D" id="3.30.70.20">
    <property type="match status" value="2"/>
</dbReference>
<accession>A0ABZ0JW72</accession>
<keyword evidence="7" id="KW-1185">Reference proteome</keyword>
<keyword evidence="4" id="KW-0411">Iron-sulfur</keyword>
<keyword evidence="3" id="KW-0408">Iron</keyword>
<dbReference type="InterPro" id="IPR017896">
    <property type="entry name" value="4Fe4S_Fe-S-bd"/>
</dbReference>
<evidence type="ECO:0000313" key="6">
    <source>
        <dbReference type="EMBL" id="WOT04426.1"/>
    </source>
</evidence>
<dbReference type="EMBL" id="CP136522">
    <property type="protein sequence ID" value="WOT04426.1"/>
    <property type="molecule type" value="Genomic_DNA"/>
</dbReference>
<dbReference type="CDD" id="cd10551">
    <property type="entry name" value="PsrB"/>
    <property type="match status" value="1"/>
</dbReference>
<sequence>MNTKHVMIHDENLCIGCQACTAACNNANQLPDGQYRLEIHQRGPFEVNGELHYQYLRVSCEQCDNAACLQACPYGAIKQSSEGIISINSALCHACLSCVAACPFGGAYYNGKIGSTDKCDFCMTSRVEQGLSPACVEVCPTDALIFGDTNDPNSEVNQKLSTNSSYQLQCGYNNKPKLYRVACQSLQKNKS</sequence>
<proteinExistence type="predicted"/>